<dbReference type="AlphaFoldDB" id="C7YLF2"/>
<dbReference type="InParanoid" id="C7YLF2"/>
<feature type="region of interest" description="Disordered" evidence="1">
    <location>
        <begin position="1"/>
        <end position="39"/>
    </location>
</feature>
<evidence type="ECO:0000313" key="4">
    <source>
        <dbReference type="Proteomes" id="UP000005206"/>
    </source>
</evidence>
<evidence type="ECO:0000256" key="1">
    <source>
        <dbReference type="SAM" id="MobiDB-lite"/>
    </source>
</evidence>
<name>C7YLF2_FUSV7</name>
<dbReference type="HOGENOM" id="CLU_039749_1_0_1"/>
<dbReference type="VEuPathDB" id="FungiDB:NECHADRAFT_77510"/>
<dbReference type="EMBL" id="GG698897">
    <property type="protein sequence ID" value="EEU46776.1"/>
    <property type="molecule type" value="Genomic_DNA"/>
</dbReference>
<evidence type="ECO:0000313" key="3">
    <source>
        <dbReference type="EMBL" id="EEU46776.1"/>
    </source>
</evidence>
<dbReference type="GeneID" id="9663654"/>
<dbReference type="OMA" id="LERECWH"/>
<keyword evidence="2" id="KW-0472">Membrane</keyword>
<keyword evidence="4" id="KW-1185">Reference proteome</keyword>
<feature type="region of interest" description="Disordered" evidence="1">
    <location>
        <begin position="98"/>
        <end position="126"/>
    </location>
</feature>
<dbReference type="Proteomes" id="UP000005206">
    <property type="component" value="Chromosome 3"/>
</dbReference>
<accession>C7YLF2</accession>
<gene>
    <name evidence="3" type="ORF">NECHADRAFT_77510</name>
</gene>
<proteinExistence type="predicted"/>
<dbReference type="RefSeq" id="XP_003052489.1">
    <property type="nucleotide sequence ID" value="XM_003052443.1"/>
</dbReference>
<keyword evidence="2" id="KW-0812">Transmembrane</keyword>
<evidence type="ECO:0000256" key="2">
    <source>
        <dbReference type="SAM" id="Phobius"/>
    </source>
</evidence>
<organism evidence="3 4">
    <name type="scientific">Fusarium vanettenii (strain ATCC MYA-4622 / CBS 123669 / FGSC 9596 / NRRL 45880 / 77-13-4)</name>
    <name type="common">Fusarium solani subsp. pisi</name>
    <dbReference type="NCBI Taxonomy" id="660122"/>
    <lineage>
        <taxon>Eukaryota</taxon>
        <taxon>Fungi</taxon>
        <taxon>Dikarya</taxon>
        <taxon>Ascomycota</taxon>
        <taxon>Pezizomycotina</taxon>
        <taxon>Sordariomycetes</taxon>
        <taxon>Hypocreomycetidae</taxon>
        <taxon>Hypocreales</taxon>
        <taxon>Nectriaceae</taxon>
        <taxon>Fusarium</taxon>
        <taxon>Fusarium solani species complex</taxon>
        <taxon>Fusarium vanettenii</taxon>
    </lineage>
</organism>
<sequence>MSSLQREESSSVLGASAPPTPNSASSAASTGVSPGSINTTLTTKVITRTETNNATATGSSTGVSSAISAGIGAGTGIAVAGLILLVVAAAVFFRRRRRRDPNPAPPTTIAETSSSAPLALSPEVRPKPTGLAALPKHCRLNGTDDSVVRGQLFKLGQFIKNHAESGDYHRDTIPARPDTLHESLCQLQLSEGTRHTIVRLSIDPNTRHIGIRHLLALVIFSNLDTHSVGPLSLLPPALKELFKSLPKASSESQNPLAFLMHNNPKSKKPLPLLPSVESQVKALVTLLQRFLVHFTRTDDDGSPIAVQQTRLENAITSCVKFDYHIFSDPYDWKFTFPQEKGEVLVMPGLEKLRDDMGELHDPPKVVSSAEFVTVHLTED</sequence>
<feature type="transmembrane region" description="Helical" evidence="2">
    <location>
        <begin position="67"/>
        <end position="93"/>
    </location>
</feature>
<reference evidence="3 4" key="1">
    <citation type="journal article" date="2009" name="PLoS Genet.">
        <title>The genome of Nectria haematococca: contribution of supernumerary chromosomes to gene expansion.</title>
        <authorList>
            <person name="Coleman J.J."/>
            <person name="Rounsley S.D."/>
            <person name="Rodriguez-Carres M."/>
            <person name="Kuo A."/>
            <person name="Wasmann C.C."/>
            <person name="Grimwood J."/>
            <person name="Schmutz J."/>
            <person name="Taga M."/>
            <person name="White G.J."/>
            <person name="Zhou S."/>
            <person name="Schwartz D.C."/>
            <person name="Freitag M."/>
            <person name="Ma L.J."/>
            <person name="Danchin E.G."/>
            <person name="Henrissat B."/>
            <person name="Coutinho P.M."/>
            <person name="Nelson D.R."/>
            <person name="Straney D."/>
            <person name="Napoli C.A."/>
            <person name="Barker B.M."/>
            <person name="Gribskov M."/>
            <person name="Rep M."/>
            <person name="Kroken S."/>
            <person name="Molnar I."/>
            <person name="Rensing C."/>
            <person name="Kennell J.C."/>
            <person name="Zamora J."/>
            <person name="Farman M.L."/>
            <person name="Selker E.U."/>
            <person name="Salamov A."/>
            <person name="Shapiro H."/>
            <person name="Pangilinan J."/>
            <person name="Lindquist E."/>
            <person name="Lamers C."/>
            <person name="Grigoriev I.V."/>
            <person name="Geiser D.M."/>
            <person name="Covert S.F."/>
            <person name="Temporini E."/>
            <person name="Vanetten H.D."/>
        </authorList>
    </citation>
    <scope>NUCLEOTIDE SEQUENCE [LARGE SCALE GENOMIC DNA]</scope>
    <source>
        <strain evidence="4">ATCC MYA-4622 / CBS 123669 / FGSC 9596 / NRRL 45880 / 77-13-4</strain>
    </source>
</reference>
<dbReference type="OrthoDB" id="5421765at2759"/>
<keyword evidence="2" id="KW-1133">Transmembrane helix</keyword>
<protein>
    <submittedName>
        <fullName evidence="3">Uncharacterized protein</fullName>
    </submittedName>
</protein>
<dbReference type="eggNOG" id="ENOG502T4MD">
    <property type="taxonomic scope" value="Eukaryota"/>
</dbReference>
<dbReference type="KEGG" id="nhe:NECHADRAFT_77510"/>